<keyword evidence="1" id="KW-0472">Membrane</keyword>
<evidence type="ECO:0000256" key="1">
    <source>
        <dbReference type="SAM" id="Phobius"/>
    </source>
</evidence>
<name>A0A4C1Y412_EUMVA</name>
<dbReference type="AlphaFoldDB" id="A0A4C1Y412"/>
<sequence length="110" mass="11980">MSLVPKLLKTAAAHGRFMPNLGGQNATYPCLYTSVMSFMAFYGAPVWADILMAKTIALLRKLQRSLRITRGYQTISCEAACVMAGSPPEDREARALASINLCPRAEDLGK</sequence>
<feature type="transmembrane region" description="Helical" evidence="1">
    <location>
        <begin position="39"/>
        <end position="59"/>
    </location>
</feature>
<keyword evidence="1" id="KW-1133">Transmembrane helix</keyword>
<accession>A0A4C1Y412</accession>
<evidence type="ECO:0000313" key="2">
    <source>
        <dbReference type="EMBL" id="GBP69572.1"/>
    </source>
</evidence>
<gene>
    <name evidence="2" type="ORF">EVAR_52069_1</name>
</gene>
<dbReference type="Proteomes" id="UP000299102">
    <property type="component" value="Unassembled WGS sequence"/>
</dbReference>
<organism evidence="2 3">
    <name type="scientific">Eumeta variegata</name>
    <name type="common">Bagworm moth</name>
    <name type="synonym">Eumeta japonica</name>
    <dbReference type="NCBI Taxonomy" id="151549"/>
    <lineage>
        <taxon>Eukaryota</taxon>
        <taxon>Metazoa</taxon>
        <taxon>Ecdysozoa</taxon>
        <taxon>Arthropoda</taxon>
        <taxon>Hexapoda</taxon>
        <taxon>Insecta</taxon>
        <taxon>Pterygota</taxon>
        <taxon>Neoptera</taxon>
        <taxon>Endopterygota</taxon>
        <taxon>Lepidoptera</taxon>
        <taxon>Glossata</taxon>
        <taxon>Ditrysia</taxon>
        <taxon>Tineoidea</taxon>
        <taxon>Psychidae</taxon>
        <taxon>Oiketicinae</taxon>
        <taxon>Eumeta</taxon>
    </lineage>
</organism>
<protein>
    <recommendedName>
        <fullName evidence="4">Reverse transcriptase domain-containing protein</fullName>
    </recommendedName>
</protein>
<comment type="caution">
    <text evidence="2">The sequence shown here is derived from an EMBL/GenBank/DDBJ whole genome shotgun (WGS) entry which is preliminary data.</text>
</comment>
<dbReference type="OrthoDB" id="415822at2759"/>
<reference evidence="2 3" key="1">
    <citation type="journal article" date="2019" name="Commun. Biol.">
        <title>The bagworm genome reveals a unique fibroin gene that provides high tensile strength.</title>
        <authorList>
            <person name="Kono N."/>
            <person name="Nakamura H."/>
            <person name="Ohtoshi R."/>
            <person name="Tomita M."/>
            <person name="Numata K."/>
            <person name="Arakawa K."/>
        </authorList>
    </citation>
    <scope>NUCLEOTIDE SEQUENCE [LARGE SCALE GENOMIC DNA]</scope>
</reference>
<keyword evidence="1" id="KW-0812">Transmembrane</keyword>
<keyword evidence="3" id="KW-1185">Reference proteome</keyword>
<proteinExistence type="predicted"/>
<evidence type="ECO:0008006" key="4">
    <source>
        <dbReference type="Google" id="ProtNLM"/>
    </source>
</evidence>
<dbReference type="EMBL" id="BGZK01001045">
    <property type="protein sequence ID" value="GBP69572.1"/>
    <property type="molecule type" value="Genomic_DNA"/>
</dbReference>
<evidence type="ECO:0000313" key="3">
    <source>
        <dbReference type="Proteomes" id="UP000299102"/>
    </source>
</evidence>